<dbReference type="RefSeq" id="WP_236861601.1">
    <property type="nucleotide sequence ID" value="NZ_LNQR01000057.1"/>
</dbReference>
<evidence type="ECO:0000313" key="10">
    <source>
        <dbReference type="Proteomes" id="UP000060487"/>
    </source>
</evidence>
<proteinExistence type="inferred from homology"/>
<comment type="subunit">
    <text evidence="4 6">Monomer.</text>
</comment>
<protein>
    <recommendedName>
        <fullName evidence="4 5">Translation initiation factor IF-3</fullName>
    </recommendedName>
</protein>
<dbReference type="InterPro" id="IPR019813">
    <property type="entry name" value="Translation_initiation_fac3_CS"/>
</dbReference>
<evidence type="ECO:0000313" key="9">
    <source>
        <dbReference type="EMBL" id="KWT86092.1"/>
    </source>
</evidence>
<evidence type="ECO:0000259" key="8">
    <source>
        <dbReference type="Pfam" id="PF05198"/>
    </source>
</evidence>
<evidence type="ECO:0000256" key="4">
    <source>
        <dbReference type="HAMAP-Rule" id="MF_00080"/>
    </source>
</evidence>
<dbReference type="InterPro" id="IPR019814">
    <property type="entry name" value="Translation_initiation_fac_3_N"/>
</dbReference>
<dbReference type="GO" id="GO:0003743">
    <property type="term" value="F:translation initiation factor activity"/>
    <property type="evidence" value="ECO:0007669"/>
    <property type="project" value="UniProtKB-KW"/>
</dbReference>
<name>A0ABR5SJH9_9BACT</name>
<keyword evidence="2 4" id="KW-0396">Initiation factor</keyword>
<dbReference type="Gene3D" id="3.30.110.10">
    <property type="entry name" value="Translation initiation factor 3 (IF-3), C-terminal domain"/>
    <property type="match status" value="1"/>
</dbReference>
<comment type="caution">
    <text evidence="9">The sequence shown here is derived from an EMBL/GenBank/DDBJ whole genome shotgun (WGS) entry which is preliminary data.</text>
</comment>
<evidence type="ECO:0000256" key="3">
    <source>
        <dbReference type="ARBA" id="ARBA00022917"/>
    </source>
</evidence>
<organism evidence="9 10">
    <name type="scientific">Candidatus Magnetominusculus xianensis</name>
    <dbReference type="NCBI Taxonomy" id="1748249"/>
    <lineage>
        <taxon>Bacteria</taxon>
        <taxon>Pseudomonadati</taxon>
        <taxon>Nitrospirota</taxon>
        <taxon>Nitrospiria</taxon>
        <taxon>Nitrospirales</taxon>
        <taxon>Nitrospiraceae</taxon>
        <taxon>Candidatus Magnetominusculus</taxon>
    </lineage>
</organism>
<dbReference type="EMBL" id="LNQR01000057">
    <property type="protein sequence ID" value="KWT86092.1"/>
    <property type="molecule type" value="Genomic_DNA"/>
</dbReference>
<feature type="domain" description="Translation initiation factor 3 C-terminal" evidence="7">
    <location>
        <begin position="81"/>
        <end position="166"/>
    </location>
</feature>
<gene>
    <name evidence="4 9" type="primary">infC</name>
    <name evidence="9" type="ORF">ASN18_1579</name>
</gene>
<dbReference type="Pfam" id="PF05198">
    <property type="entry name" value="IF3_N"/>
    <property type="match status" value="1"/>
</dbReference>
<dbReference type="SUPFAM" id="SSF54364">
    <property type="entry name" value="Translation initiation factor IF3, N-terminal domain"/>
    <property type="match status" value="1"/>
</dbReference>
<dbReference type="HAMAP" id="MF_00080">
    <property type="entry name" value="IF_3"/>
    <property type="match status" value="1"/>
</dbReference>
<comment type="function">
    <text evidence="4 6">IF-3 binds to the 30S ribosomal subunit and shifts the equilibrium between 70S ribosomes and their 50S and 30S subunits in favor of the free subunits, thus enhancing the availability of 30S subunits on which protein synthesis initiation begins.</text>
</comment>
<dbReference type="SUPFAM" id="SSF55200">
    <property type="entry name" value="Translation initiation factor IF3, C-terminal domain"/>
    <property type="match status" value="1"/>
</dbReference>
<evidence type="ECO:0000259" key="7">
    <source>
        <dbReference type="Pfam" id="PF00707"/>
    </source>
</evidence>
<comment type="similarity">
    <text evidence="1 4 6">Belongs to the IF-3 family.</text>
</comment>
<sequence length="166" mass="18807">MAINKKIRINEQIKVNQIRLIDVEGAQLGIVAVRDAIKSAKEKGLDLVEVAPGANPPVCRIMDFGKYKYQISKKHTHKKTIDVKEVKIRPRISEHDLERKIGQVKTFVADGNKAKVSMFFRGREIVRPEHGMVVFDKMMEQLDGTCNFELKPKLDGKSIIMVVAPK</sequence>
<dbReference type="PROSITE" id="PS00938">
    <property type="entry name" value="IF3"/>
    <property type="match status" value="1"/>
</dbReference>
<evidence type="ECO:0000256" key="5">
    <source>
        <dbReference type="NCBIfam" id="TIGR00168"/>
    </source>
</evidence>
<dbReference type="Gene3D" id="3.10.20.80">
    <property type="entry name" value="Translation initiation factor 3 (IF-3), N-terminal domain"/>
    <property type="match status" value="1"/>
</dbReference>
<dbReference type="PANTHER" id="PTHR10938:SF0">
    <property type="entry name" value="TRANSLATION INITIATION FACTOR IF-3, MITOCHONDRIAL"/>
    <property type="match status" value="1"/>
</dbReference>
<reference evidence="9 10" key="1">
    <citation type="submission" date="2015-11" db="EMBL/GenBank/DDBJ databases">
        <authorList>
            <person name="Lin W."/>
        </authorList>
    </citation>
    <scope>NUCLEOTIDE SEQUENCE [LARGE SCALE GENOMIC DNA]</scope>
    <source>
        <strain evidence="9 10">HCH-1</strain>
    </source>
</reference>
<dbReference type="InterPro" id="IPR019815">
    <property type="entry name" value="Translation_initiation_fac_3_C"/>
</dbReference>
<keyword evidence="10" id="KW-1185">Reference proteome</keyword>
<evidence type="ECO:0000256" key="2">
    <source>
        <dbReference type="ARBA" id="ARBA00022540"/>
    </source>
</evidence>
<evidence type="ECO:0000256" key="6">
    <source>
        <dbReference type="RuleBase" id="RU000646"/>
    </source>
</evidence>
<dbReference type="Proteomes" id="UP000060487">
    <property type="component" value="Unassembled WGS sequence"/>
</dbReference>
<feature type="domain" description="Translation initiation factor 3 N-terminal" evidence="8">
    <location>
        <begin position="9"/>
        <end position="76"/>
    </location>
</feature>
<dbReference type="Pfam" id="PF00707">
    <property type="entry name" value="IF3_C"/>
    <property type="match status" value="1"/>
</dbReference>
<accession>A0ABR5SJH9</accession>
<dbReference type="InterPro" id="IPR001288">
    <property type="entry name" value="Translation_initiation_fac_3"/>
</dbReference>
<keyword evidence="3 4" id="KW-0648">Protein biosynthesis</keyword>
<keyword evidence="4" id="KW-0963">Cytoplasm</keyword>
<dbReference type="PANTHER" id="PTHR10938">
    <property type="entry name" value="TRANSLATION INITIATION FACTOR IF-3"/>
    <property type="match status" value="1"/>
</dbReference>
<evidence type="ECO:0000256" key="1">
    <source>
        <dbReference type="ARBA" id="ARBA00005439"/>
    </source>
</evidence>
<dbReference type="NCBIfam" id="TIGR00168">
    <property type="entry name" value="infC"/>
    <property type="match status" value="1"/>
</dbReference>
<dbReference type="InterPro" id="IPR036787">
    <property type="entry name" value="T_IF-3_N_sf"/>
</dbReference>
<comment type="subcellular location">
    <subcellularLocation>
        <location evidence="4 6">Cytoplasm</location>
    </subcellularLocation>
</comment>
<dbReference type="InterPro" id="IPR036788">
    <property type="entry name" value="T_IF-3_C_sf"/>
</dbReference>